<feature type="signal peptide" evidence="2">
    <location>
        <begin position="1"/>
        <end position="24"/>
    </location>
</feature>
<accession>A0A2N9L984</accession>
<feature type="domain" description="Outer membrane protein beta-barrel" evidence="3">
    <location>
        <begin position="13"/>
        <end position="165"/>
    </location>
</feature>
<dbReference type="SUPFAM" id="SSF56925">
    <property type="entry name" value="OMPA-like"/>
    <property type="match status" value="1"/>
</dbReference>
<gene>
    <name evidence="4" type="ORF">SBA5_250050</name>
</gene>
<sequence>MPMKQSTLAFFLIALSFAAVSARAQVVPSATSNSFTLTAGGFGSAFQPDYAGEGIAQTSPNRLYGAGAYVDARVNRWLVAEFEGRWLRYNTYLGINENTYLLGPRVPITTFHRITPYGKFLVGMGNGSFLSGNTFVLSYGGGVDYRLSHRFTLRAFDFEYQQWRLTPVISPYGGSVGLSYKIF</sequence>
<dbReference type="InterPro" id="IPR027385">
    <property type="entry name" value="Beta-barrel_OMP"/>
</dbReference>
<evidence type="ECO:0000259" key="3">
    <source>
        <dbReference type="Pfam" id="PF13505"/>
    </source>
</evidence>
<evidence type="ECO:0000256" key="2">
    <source>
        <dbReference type="SAM" id="SignalP"/>
    </source>
</evidence>
<dbReference type="OrthoDB" id="115259at2"/>
<dbReference type="EMBL" id="OKRB01000081">
    <property type="protein sequence ID" value="SPE19820.1"/>
    <property type="molecule type" value="Genomic_DNA"/>
</dbReference>
<dbReference type="Proteomes" id="UP000239735">
    <property type="component" value="Unassembled WGS sequence"/>
</dbReference>
<reference evidence="5" key="1">
    <citation type="submission" date="2018-02" db="EMBL/GenBank/DDBJ databases">
        <authorList>
            <person name="Hausmann B."/>
        </authorList>
    </citation>
    <scope>NUCLEOTIDE SEQUENCE [LARGE SCALE GENOMIC DNA]</scope>
    <source>
        <strain evidence="5">Peat soil MAG SbA5</strain>
    </source>
</reference>
<dbReference type="AlphaFoldDB" id="A0A2N9L984"/>
<keyword evidence="1 2" id="KW-0732">Signal</keyword>
<name>A0A2N9L984_9BACT</name>
<feature type="chain" id="PRO_5014828606" description="Outer membrane protein beta-barrel domain-containing protein" evidence="2">
    <location>
        <begin position="25"/>
        <end position="183"/>
    </location>
</feature>
<protein>
    <recommendedName>
        <fullName evidence="3">Outer membrane protein beta-barrel domain-containing protein</fullName>
    </recommendedName>
</protein>
<evidence type="ECO:0000313" key="4">
    <source>
        <dbReference type="EMBL" id="SPE19820.1"/>
    </source>
</evidence>
<proteinExistence type="predicted"/>
<evidence type="ECO:0000256" key="1">
    <source>
        <dbReference type="ARBA" id="ARBA00022729"/>
    </source>
</evidence>
<dbReference type="InterPro" id="IPR011250">
    <property type="entry name" value="OMP/PagP_B-barrel"/>
</dbReference>
<evidence type="ECO:0000313" key="5">
    <source>
        <dbReference type="Proteomes" id="UP000239735"/>
    </source>
</evidence>
<organism evidence="4 5">
    <name type="scientific">Candidatus Sulfuritelmatomonas gaucii</name>
    <dbReference type="NCBI Taxonomy" id="2043161"/>
    <lineage>
        <taxon>Bacteria</taxon>
        <taxon>Pseudomonadati</taxon>
        <taxon>Acidobacteriota</taxon>
        <taxon>Terriglobia</taxon>
        <taxon>Terriglobales</taxon>
        <taxon>Acidobacteriaceae</taxon>
        <taxon>Candidatus Sulfuritelmatomonas</taxon>
    </lineage>
</organism>
<dbReference type="Pfam" id="PF13505">
    <property type="entry name" value="OMP_b-brl"/>
    <property type="match status" value="1"/>
</dbReference>